<dbReference type="AlphaFoldDB" id="A0A831YBF5"/>
<name>A0A831YBF5_9AQUI</name>
<dbReference type="InterPro" id="IPR036485">
    <property type="entry name" value="Glu_synth_asu_C_sf"/>
</dbReference>
<feature type="non-terminal residue" evidence="2">
    <location>
        <position position="1"/>
    </location>
</feature>
<dbReference type="PANTHER" id="PTHR43100:SF1">
    <property type="entry name" value="GLUTAMATE SYNTHASE [NADPH] SMALL CHAIN"/>
    <property type="match status" value="1"/>
</dbReference>
<organism evidence="2">
    <name type="scientific">Sulfurihydrogenibium azorense</name>
    <dbReference type="NCBI Taxonomy" id="309806"/>
    <lineage>
        <taxon>Bacteria</taxon>
        <taxon>Pseudomonadati</taxon>
        <taxon>Aquificota</taxon>
        <taxon>Aquificia</taxon>
        <taxon>Aquificales</taxon>
        <taxon>Hydrogenothermaceae</taxon>
        <taxon>Sulfurihydrogenibium</taxon>
    </lineage>
</organism>
<dbReference type="Gene3D" id="2.160.20.60">
    <property type="entry name" value="Glutamate synthase, alpha subunit, C-terminal domain"/>
    <property type="match status" value="1"/>
</dbReference>
<dbReference type="InterPro" id="IPR002489">
    <property type="entry name" value="Glu_synth_asu_C"/>
</dbReference>
<feature type="domain" description="Glutamate synthase alpha subunit C-terminal" evidence="1">
    <location>
        <begin position="1"/>
        <end position="70"/>
    </location>
</feature>
<dbReference type="InterPro" id="IPR051394">
    <property type="entry name" value="Glutamate_Synthase"/>
</dbReference>
<dbReference type="PANTHER" id="PTHR43100">
    <property type="entry name" value="GLUTAMATE SYNTHASE [NADPH] SMALL CHAIN"/>
    <property type="match status" value="1"/>
</dbReference>
<dbReference type="GO" id="GO:0016491">
    <property type="term" value="F:oxidoreductase activity"/>
    <property type="evidence" value="ECO:0007669"/>
    <property type="project" value="InterPro"/>
</dbReference>
<dbReference type="SUPFAM" id="SSF69336">
    <property type="entry name" value="Alpha subunit of glutamate synthase, C-terminal domain"/>
    <property type="match status" value="1"/>
</dbReference>
<dbReference type="Pfam" id="PF01493">
    <property type="entry name" value="GXGXG"/>
    <property type="match status" value="1"/>
</dbReference>
<proteinExistence type="predicted"/>
<gene>
    <name evidence="2" type="ORF">ENO34_00575</name>
</gene>
<dbReference type="EMBL" id="DSFC01000032">
    <property type="protein sequence ID" value="HEV08876.1"/>
    <property type="molecule type" value="Genomic_DNA"/>
</dbReference>
<accession>A0A831YBF5</accession>
<sequence length="126" mass="13832">NSGAVAVVEGVGDHGCEYMTDGTVMVLGEIGVNFGAGMTGGVAYIYAPNEDINRKINKSYVEILPLEDEDIDQIEKLLIKHKGYTGSKIAERILTNFREEIENFVKVVPIEVKKPSDSTDEVEVKK</sequence>
<protein>
    <recommendedName>
        <fullName evidence="1">Glutamate synthase alpha subunit C-terminal domain-containing protein</fullName>
    </recommendedName>
</protein>
<dbReference type="Proteomes" id="UP000885621">
    <property type="component" value="Unassembled WGS sequence"/>
</dbReference>
<evidence type="ECO:0000313" key="2">
    <source>
        <dbReference type="EMBL" id="HEV08876.1"/>
    </source>
</evidence>
<evidence type="ECO:0000259" key="1">
    <source>
        <dbReference type="Pfam" id="PF01493"/>
    </source>
</evidence>
<reference evidence="2" key="1">
    <citation type="journal article" date="2020" name="mSystems">
        <title>Genome- and Community-Level Interaction Insights into Carbon Utilization and Element Cycling Functions of Hydrothermarchaeota in Hydrothermal Sediment.</title>
        <authorList>
            <person name="Zhou Z."/>
            <person name="Liu Y."/>
            <person name="Xu W."/>
            <person name="Pan J."/>
            <person name="Luo Z.H."/>
            <person name="Li M."/>
        </authorList>
    </citation>
    <scope>NUCLEOTIDE SEQUENCE [LARGE SCALE GENOMIC DNA]</scope>
    <source>
        <strain evidence="2">SpSt-1257</strain>
    </source>
</reference>
<comment type="caution">
    <text evidence="2">The sequence shown here is derived from an EMBL/GenBank/DDBJ whole genome shotgun (WGS) entry which is preliminary data.</text>
</comment>